<proteinExistence type="predicted"/>
<dbReference type="PANTHER" id="PTHR37610">
    <property type="entry name" value="CCHC-TYPE DOMAIN-CONTAINING PROTEIN"/>
    <property type="match status" value="1"/>
</dbReference>
<dbReference type="Proteomes" id="UP000187406">
    <property type="component" value="Unassembled WGS sequence"/>
</dbReference>
<keyword evidence="2" id="KW-1185">Reference proteome</keyword>
<dbReference type="EMBL" id="BDDD01001021">
    <property type="protein sequence ID" value="GAV72597.1"/>
    <property type="molecule type" value="Genomic_DNA"/>
</dbReference>
<evidence type="ECO:0000313" key="2">
    <source>
        <dbReference type="Proteomes" id="UP000187406"/>
    </source>
</evidence>
<protein>
    <submittedName>
        <fullName evidence="1">UBN2_3 domain-containing protein</fullName>
    </submittedName>
</protein>
<feature type="non-terminal residue" evidence="1">
    <location>
        <position position="1"/>
    </location>
</feature>
<comment type="caution">
    <text evidence="1">The sequence shown here is derived from an EMBL/GenBank/DDBJ whole genome shotgun (WGS) entry which is preliminary data.</text>
</comment>
<accession>A0A1Q3BX79</accession>
<gene>
    <name evidence="1" type="ORF">CFOL_v3_16085</name>
</gene>
<dbReference type="PANTHER" id="PTHR37610:SF75">
    <property type="entry name" value="RETROTRANSPOSON COPIA-LIKE N-TERMINAL DOMAIN-CONTAINING PROTEIN"/>
    <property type="match status" value="1"/>
</dbReference>
<reference evidence="2" key="1">
    <citation type="submission" date="2016-04" db="EMBL/GenBank/DDBJ databases">
        <title>Cephalotus genome sequencing.</title>
        <authorList>
            <person name="Fukushima K."/>
            <person name="Hasebe M."/>
            <person name="Fang X."/>
        </authorList>
    </citation>
    <scope>NUCLEOTIDE SEQUENCE [LARGE SCALE GENOMIC DNA]</scope>
    <source>
        <strain evidence="2">cv. St1</strain>
    </source>
</reference>
<dbReference type="AlphaFoldDB" id="A0A1Q3BX79"/>
<dbReference type="OrthoDB" id="1725534at2759"/>
<organism evidence="1 2">
    <name type="scientific">Cephalotus follicularis</name>
    <name type="common">Albany pitcher plant</name>
    <dbReference type="NCBI Taxonomy" id="3775"/>
    <lineage>
        <taxon>Eukaryota</taxon>
        <taxon>Viridiplantae</taxon>
        <taxon>Streptophyta</taxon>
        <taxon>Embryophyta</taxon>
        <taxon>Tracheophyta</taxon>
        <taxon>Spermatophyta</taxon>
        <taxon>Magnoliopsida</taxon>
        <taxon>eudicotyledons</taxon>
        <taxon>Gunneridae</taxon>
        <taxon>Pentapetalae</taxon>
        <taxon>rosids</taxon>
        <taxon>fabids</taxon>
        <taxon>Oxalidales</taxon>
        <taxon>Cephalotaceae</taxon>
        <taxon>Cephalotus</taxon>
    </lineage>
</organism>
<dbReference type="InParanoid" id="A0A1Q3BX79"/>
<sequence length="182" mass="21525">WESKNSLVMSWLINSMQAHITHSFLLLDSANKIWSAAAPTYSQTSNDVRVYDLKKRVHETKQGEMTVAQYFAKLNTLWQELDFYEDFQPECPVDTTRFQKWIEKERVLDFLARLTLEYDQTKSHILGRDPFPSLRQLEKGFELVLNILYLILFHMIHLTHPIKLLFLRCLLFLFLKLEGGIC</sequence>
<name>A0A1Q3BX79_CEPFO</name>
<evidence type="ECO:0000313" key="1">
    <source>
        <dbReference type="EMBL" id="GAV72597.1"/>
    </source>
</evidence>